<dbReference type="InterPro" id="IPR056463">
    <property type="entry name" value="DUF7373_C"/>
</dbReference>
<feature type="chain" id="PRO_5038773698" evidence="1">
    <location>
        <begin position="32"/>
        <end position="387"/>
    </location>
</feature>
<feature type="domain" description="DUF7373" evidence="3">
    <location>
        <begin position="288"/>
        <end position="384"/>
    </location>
</feature>
<gene>
    <name evidence="4" type="ORF">NCTC10741_00650</name>
</gene>
<proteinExistence type="predicted"/>
<dbReference type="AlphaFoldDB" id="A0A3P8L045"/>
<dbReference type="Pfam" id="PF24092">
    <property type="entry name" value="DUF7373_C"/>
    <property type="match status" value="1"/>
</dbReference>
<name>A0A3P8L045_TSUPA</name>
<evidence type="ECO:0000313" key="5">
    <source>
        <dbReference type="Proteomes" id="UP000271626"/>
    </source>
</evidence>
<feature type="domain" description="DUF7373" evidence="2">
    <location>
        <begin position="67"/>
        <end position="247"/>
    </location>
</feature>
<evidence type="ECO:0000259" key="3">
    <source>
        <dbReference type="Pfam" id="PF24092"/>
    </source>
</evidence>
<evidence type="ECO:0000313" key="4">
    <source>
        <dbReference type="EMBL" id="VDR37545.1"/>
    </source>
</evidence>
<evidence type="ECO:0000256" key="1">
    <source>
        <dbReference type="SAM" id="SignalP"/>
    </source>
</evidence>
<keyword evidence="1" id="KW-0732">Signal</keyword>
<dbReference type="EMBL" id="LR131273">
    <property type="protein sequence ID" value="VDR37545.1"/>
    <property type="molecule type" value="Genomic_DNA"/>
</dbReference>
<organism evidence="4 5">
    <name type="scientific">Tsukamurella paurometabola</name>
    <name type="common">Corynebacterium paurometabolum</name>
    <dbReference type="NCBI Taxonomy" id="2061"/>
    <lineage>
        <taxon>Bacteria</taxon>
        <taxon>Bacillati</taxon>
        <taxon>Actinomycetota</taxon>
        <taxon>Actinomycetes</taxon>
        <taxon>Mycobacteriales</taxon>
        <taxon>Tsukamurellaceae</taxon>
        <taxon>Tsukamurella</taxon>
    </lineage>
</organism>
<sequence length="387" mass="40559">MSDQGTIRTVYRAPLVIAALAALLVAGCATTVDGTATAPASISSASAIPSGLDTGDFPTEPATVRQGDVDTAWITEGNRMLEAIVLPSDVDPALGAEVAGQEAAPTLTTADVTAVPDALRSPLTRMKVGVALARADRPQAAERELRIGLYRFDDSSIARQVVDSESFEQRPLPRVTVAGAGEGAVAETAPGTVDAFLAVGPLVVHVHARAKDTAAATVLAERTVARQLPVLRAFTPTRTDRIAAIPVDEPGVLRRTVWMTGPPRDAIRWIGALTMPMYERRVGDPVGTQKLRAAGVDAVGWNLGRLYRARDEAAARGLRPDPARNPAITAVGGVPQLGDAVACYTHQGGDPFCDVVVGRYFARIPAGTVTFARQAAAAQWVILTTNP</sequence>
<evidence type="ECO:0000259" key="2">
    <source>
        <dbReference type="Pfam" id="PF24088"/>
    </source>
</evidence>
<accession>A0A3P8L045</accession>
<reference evidence="4 5" key="1">
    <citation type="submission" date="2018-12" db="EMBL/GenBank/DDBJ databases">
        <authorList>
            <consortium name="Pathogen Informatics"/>
        </authorList>
    </citation>
    <scope>NUCLEOTIDE SEQUENCE [LARGE SCALE GENOMIC DNA]</scope>
    <source>
        <strain evidence="4 5">NCTC10741</strain>
    </source>
</reference>
<dbReference type="Proteomes" id="UP000271626">
    <property type="component" value="Chromosome"/>
</dbReference>
<feature type="signal peptide" evidence="1">
    <location>
        <begin position="1"/>
        <end position="31"/>
    </location>
</feature>
<protein>
    <submittedName>
        <fullName evidence="4">Uncharacterized protein</fullName>
    </submittedName>
</protein>
<dbReference type="Pfam" id="PF24088">
    <property type="entry name" value="DUF7373"/>
    <property type="match status" value="1"/>
</dbReference>
<dbReference type="InterPro" id="IPR055797">
    <property type="entry name" value="DUF7373"/>
</dbReference>